<dbReference type="AlphaFoldDB" id="A0A329MUJ6"/>
<evidence type="ECO:0000313" key="10">
    <source>
        <dbReference type="Proteomes" id="UP000250369"/>
    </source>
</evidence>
<evidence type="ECO:0000256" key="6">
    <source>
        <dbReference type="RuleBase" id="RU000716"/>
    </source>
</evidence>
<keyword evidence="3 6" id="KW-0731">Sigma factor</keyword>
<comment type="caution">
    <text evidence="9">The sequence shown here is derived from an EMBL/GenBank/DDBJ whole genome shotgun (WGS) entry which is preliminary data.</text>
</comment>
<organism evidence="9 10">
    <name type="scientific">Paenibacillus contaminans</name>
    <dbReference type="NCBI Taxonomy" id="450362"/>
    <lineage>
        <taxon>Bacteria</taxon>
        <taxon>Bacillati</taxon>
        <taxon>Bacillota</taxon>
        <taxon>Bacilli</taxon>
        <taxon>Bacillales</taxon>
        <taxon>Paenibacillaceae</taxon>
        <taxon>Paenibacillus</taxon>
    </lineage>
</organism>
<dbReference type="Gene3D" id="3.10.180.10">
    <property type="entry name" value="2,3-Dihydroxybiphenyl 1,2-Dioxygenase, domain 1"/>
    <property type="match status" value="1"/>
</dbReference>
<dbReference type="PANTHER" id="PTHR43133">
    <property type="entry name" value="RNA POLYMERASE ECF-TYPE SIGMA FACTO"/>
    <property type="match status" value="1"/>
</dbReference>
<evidence type="ECO:0000256" key="5">
    <source>
        <dbReference type="ARBA" id="ARBA00023163"/>
    </source>
</evidence>
<protein>
    <recommendedName>
        <fullName evidence="6">RNA polymerase sigma factor</fullName>
    </recommendedName>
</protein>
<dbReference type="InterPro" id="IPR013249">
    <property type="entry name" value="RNA_pol_sigma70_r4_t2"/>
</dbReference>
<dbReference type="Pfam" id="PF04542">
    <property type="entry name" value="Sigma70_r2"/>
    <property type="match status" value="1"/>
</dbReference>
<dbReference type="PANTHER" id="PTHR43133:SF51">
    <property type="entry name" value="RNA POLYMERASE SIGMA FACTOR"/>
    <property type="match status" value="1"/>
</dbReference>
<dbReference type="CDD" id="cd06171">
    <property type="entry name" value="Sigma70_r4"/>
    <property type="match status" value="1"/>
</dbReference>
<dbReference type="NCBIfam" id="TIGR02937">
    <property type="entry name" value="sigma70-ECF"/>
    <property type="match status" value="1"/>
</dbReference>
<keyword evidence="7" id="KW-0175">Coiled coil</keyword>
<keyword evidence="10" id="KW-1185">Reference proteome</keyword>
<dbReference type="InterPro" id="IPR036388">
    <property type="entry name" value="WH-like_DNA-bd_sf"/>
</dbReference>
<gene>
    <name evidence="9" type="ORF">DQG23_03400</name>
</gene>
<evidence type="ECO:0000256" key="7">
    <source>
        <dbReference type="SAM" id="Coils"/>
    </source>
</evidence>
<evidence type="ECO:0000256" key="1">
    <source>
        <dbReference type="ARBA" id="ARBA00010641"/>
    </source>
</evidence>
<sequence length="796" mass="89801">MTPDHHLAEDIVQEALLRAFLKLGTVTDLTKFLPWLRTIVRNQALMKLRRGGPHAHERPFTSLIPSYAHTSSEDGTNWSDLDTVLHHYVKRKHTSSQSEDNVSGSSLADWLPAVIQSLGPREREVFKKHFYEQLTPQEIAESLDSNVNAIHKTLSRIRKKAEDTRIELDIHTRIRVHNESRGGNRKVILDKPAIQDEPPLHQGIAFPNALYHLVRSLGANVSMAEMMGYSGYAFHLNVRRNTIGAESPMLWDWDTFLSNALLNLGYHSNYVDYQHFKNAGASTHKTRNFLYALDMIRDSINRGYPALLLGALSYDLAIVYGYDDENQQLYAVDSRACQPVAYRSLYHGSPKTGQTISQELYAYVLDGELSEGYQRPDHKLIRLLERVIRHADGGDYTFLPCTNGLAAFDEWIAAFENGTVDPLGNASNIALYGCTRAQAVTFWKERELDVMLNKTPQIQELMRRAMIRYNAVRLSFEALGQLFPFPHGGFPRELEVREQAVKLLQQAKKEESEALDVLRELMSELRIANSGQASTPIHHISLSPFYSFGSNRYKAAPSLLNTAAVDGVVCMCSDLKKSMLFYGALFGIEPEPGRLNDPIALLPMRDDSYLVLMDRRLDLNHADWNPVFYIRVPDVNQTYECAINQNWTIINFLDKGGPFTDFFIAEDTDGHQHMIGSNRLADSFPFAGAASIGHPLLLPEAPYNISVKNVTSSSNAYCNLFGDPLDRFLRFTDKFGPPDSAARLQFEFADVSSAYQWLRNAGITISRVLEGNGDGDISWVVHDPDGRSIVIRKRMS</sequence>
<feature type="coiled-coil region" evidence="7">
    <location>
        <begin position="501"/>
        <end position="528"/>
    </location>
</feature>
<dbReference type="InterPro" id="IPR037523">
    <property type="entry name" value="VOC_core"/>
</dbReference>
<dbReference type="EMBL" id="QMFB01000001">
    <property type="protein sequence ID" value="RAV23250.1"/>
    <property type="molecule type" value="Genomic_DNA"/>
</dbReference>
<dbReference type="InterPro" id="IPR013325">
    <property type="entry name" value="RNA_pol_sigma_r2"/>
</dbReference>
<name>A0A329MUJ6_9BACL</name>
<dbReference type="Gene3D" id="1.10.1740.10">
    <property type="match status" value="1"/>
</dbReference>
<keyword evidence="5 6" id="KW-0804">Transcription</keyword>
<dbReference type="InterPro" id="IPR013324">
    <property type="entry name" value="RNA_pol_sigma_r3/r4-like"/>
</dbReference>
<evidence type="ECO:0000259" key="8">
    <source>
        <dbReference type="PROSITE" id="PS51819"/>
    </source>
</evidence>
<dbReference type="InterPro" id="IPR007627">
    <property type="entry name" value="RNA_pol_sigma70_r2"/>
</dbReference>
<dbReference type="SUPFAM" id="SSF88946">
    <property type="entry name" value="Sigma2 domain of RNA polymerase sigma factors"/>
    <property type="match status" value="1"/>
</dbReference>
<dbReference type="InterPro" id="IPR029068">
    <property type="entry name" value="Glyas_Bleomycin-R_OHBP_Dase"/>
</dbReference>
<reference evidence="9 10" key="1">
    <citation type="journal article" date="2009" name="Int. J. Syst. Evol. Microbiol.">
        <title>Paenibacillus contaminans sp. nov., isolated from a contaminated laboratory plate.</title>
        <authorList>
            <person name="Chou J.H."/>
            <person name="Lee J.H."/>
            <person name="Lin M.C."/>
            <person name="Chang P.S."/>
            <person name="Arun A.B."/>
            <person name="Young C.C."/>
            <person name="Chen W.M."/>
        </authorList>
    </citation>
    <scope>NUCLEOTIDE SEQUENCE [LARGE SCALE GENOMIC DNA]</scope>
    <source>
        <strain evidence="9 10">CKOBP-6</strain>
    </source>
</reference>
<evidence type="ECO:0000256" key="4">
    <source>
        <dbReference type="ARBA" id="ARBA00023125"/>
    </source>
</evidence>
<dbReference type="SUPFAM" id="SSF54593">
    <property type="entry name" value="Glyoxalase/Bleomycin resistance protein/Dihydroxybiphenyl dioxygenase"/>
    <property type="match status" value="2"/>
</dbReference>
<dbReference type="Pfam" id="PF08281">
    <property type="entry name" value="Sigma70_r4_2"/>
    <property type="match status" value="1"/>
</dbReference>
<dbReference type="GO" id="GO:0016987">
    <property type="term" value="F:sigma factor activity"/>
    <property type="evidence" value="ECO:0007669"/>
    <property type="project" value="UniProtKB-KW"/>
</dbReference>
<dbReference type="InterPro" id="IPR014284">
    <property type="entry name" value="RNA_pol_sigma-70_dom"/>
</dbReference>
<dbReference type="SUPFAM" id="SSF88659">
    <property type="entry name" value="Sigma3 and sigma4 domains of RNA polymerase sigma factors"/>
    <property type="match status" value="1"/>
</dbReference>
<accession>A0A329MUJ6</accession>
<evidence type="ECO:0000256" key="3">
    <source>
        <dbReference type="ARBA" id="ARBA00023082"/>
    </source>
</evidence>
<dbReference type="InterPro" id="IPR000838">
    <property type="entry name" value="RNA_pol_sigma70_ECF_CS"/>
</dbReference>
<dbReference type="InterPro" id="IPR039425">
    <property type="entry name" value="RNA_pol_sigma-70-like"/>
</dbReference>
<dbReference type="OrthoDB" id="2960956at2"/>
<evidence type="ECO:0000313" key="9">
    <source>
        <dbReference type="EMBL" id="RAV23250.1"/>
    </source>
</evidence>
<keyword evidence="2 6" id="KW-0805">Transcription regulation</keyword>
<proteinExistence type="inferred from homology"/>
<dbReference type="GO" id="GO:0006950">
    <property type="term" value="P:response to stress"/>
    <property type="evidence" value="ECO:0007669"/>
    <property type="project" value="UniProtKB-ARBA"/>
</dbReference>
<dbReference type="GO" id="GO:0003677">
    <property type="term" value="F:DNA binding"/>
    <property type="evidence" value="ECO:0007669"/>
    <property type="project" value="UniProtKB-KW"/>
</dbReference>
<dbReference type="GO" id="GO:0006352">
    <property type="term" value="P:DNA-templated transcription initiation"/>
    <property type="evidence" value="ECO:0007669"/>
    <property type="project" value="InterPro"/>
</dbReference>
<evidence type="ECO:0000256" key="2">
    <source>
        <dbReference type="ARBA" id="ARBA00023015"/>
    </source>
</evidence>
<comment type="similarity">
    <text evidence="1 6">Belongs to the sigma-70 factor family. ECF subfamily.</text>
</comment>
<dbReference type="Gene3D" id="1.10.10.10">
    <property type="entry name" value="Winged helix-like DNA-binding domain superfamily/Winged helix DNA-binding domain"/>
    <property type="match status" value="1"/>
</dbReference>
<dbReference type="PROSITE" id="PS01063">
    <property type="entry name" value="SIGMA70_ECF"/>
    <property type="match status" value="1"/>
</dbReference>
<dbReference type="RefSeq" id="WP_113029360.1">
    <property type="nucleotide sequence ID" value="NZ_QMFB01000001.1"/>
</dbReference>
<keyword evidence="4 6" id="KW-0238">DNA-binding</keyword>
<feature type="domain" description="VOC" evidence="8">
    <location>
        <begin position="564"/>
        <end position="678"/>
    </location>
</feature>
<dbReference type="Proteomes" id="UP000250369">
    <property type="component" value="Unassembled WGS sequence"/>
</dbReference>
<dbReference type="PROSITE" id="PS51819">
    <property type="entry name" value="VOC"/>
    <property type="match status" value="1"/>
</dbReference>